<accession>A0A250F536</accession>
<feature type="transmembrane region" description="Helical" evidence="1">
    <location>
        <begin position="108"/>
        <end position="128"/>
    </location>
</feature>
<feature type="transmembrane region" description="Helical" evidence="1">
    <location>
        <begin position="70"/>
        <end position="87"/>
    </location>
</feature>
<dbReference type="Proteomes" id="UP000217334">
    <property type="component" value="Chromosome"/>
</dbReference>
<reference evidence="3" key="1">
    <citation type="submission" date="2017-06" db="EMBL/GenBank/DDBJ databases">
        <title>Capnocytophaga spp. assemblies.</title>
        <authorList>
            <person name="Gulvik C.A."/>
        </authorList>
    </citation>
    <scope>NUCLEOTIDE SEQUENCE [LARGE SCALE GENOMIC DNA]</scope>
    <source>
        <strain evidence="3">H4486</strain>
    </source>
</reference>
<organism evidence="2 3">
    <name type="scientific">Capnocytophaga sputigena</name>
    <dbReference type="NCBI Taxonomy" id="1019"/>
    <lineage>
        <taxon>Bacteria</taxon>
        <taxon>Pseudomonadati</taxon>
        <taxon>Bacteroidota</taxon>
        <taxon>Flavobacteriia</taxon>
        <taxon>Flavobacteriales</taxon>
        <taxon>Flavobacteriaceae</taxon>
        <taxon>Capnocytophaga</taxon>
    </lineage>
</organism>
<proteinExistence type="predicted"/>
<sequence length="147" mass="17213">MKLYRIIFMKLQQMMNVLYYYIYLFNVKFLPYTFSDSNTVWMLGSLFALIVNSLLNIGLAYFFGYTLGRFQVLSITILLVIFFHFKYNRSGKGIRIVKKEKPKFLGSNTASIILTILFFLISISFYLFSVDVVTEILEKKKATTLPM</sequence>
<protein>
    <submittedName>
        <fullName evidence="2">Uncharacterized protein</fullName>
    </submittedName>
</protein>
<keyword evidence="1" id="KW-0812">Transmembrane</keyword>
<keyword evidence="1" id="KW-0472">Membrane</keyword>
<name>A0A250F536_CAPSP</name>
<dbReference type="EMBL" id="CP022383">
    <property type="protein sequence ID" value="ATA79107.1"/>
    <property type="molecule type" value="Genomic_DNA"/>
</dbReference>
<evidence type="ECO:0000313" key="3">
    <source>
        <dbReference type="Proteomes" id="UP000217334"/>
    </source>
</evidence>
<evidence type="ECO:0000313" key="2">
    <source>
        <dbReference type="EMBL" id="ATA79107.1"/>
    </source>
</evidence>
<evidence type="ECO:0000256" key="1">
    <source>
        <dbReference type="SAM" id="Phobius"/>
    </source>
</evidence>
<keyword evidence="1" id="KW-1133">Transmembrane helix</keyword>
<gene>
    <name evidence="2" type="ORF">CGC59_05150</name>
</gene>
<dbReference type="AlphaFoldDB" id="A0A250F536"/>
<dbReference type="RefSeq" id="WP_095901087.1">
    <property type="nucleotide sequence ID" value="NZ_CP022383.1"/>
</dbReference>